<dbReference type="EC" id="2.1.1.72" evidence="4"/>
<reference evidence="4 5" key="1">
    <citation type="submission" date="2018-06" db="EMBL/GenBank/DDBJ databases">
        <authorList>
            <consortium name="Pathogen Informatics"/>
            <person name="Doyle S."/>
        </authorList>
    </citation>
    <scope>NUCLEOTIDE SEQUENCE [LARGE SCALE GENOMIC DNA]</scope>
    <source>
        <strain evidence="4 5">NCTC11126</strain>
    </source>
</reference>
<dbReference type="AlphaFoldDB" id="A0A2X1JD48"/>
<dbReference type="GO" id="GO:0009007">
    <property type="term" value="F:site-specific DNA-methyltransferase (adenine-specific) activity"/>
    <property type="evidence" value="ECO:0007669"/>
    <property type="project" value="UniProtKB-EC"/>
</dbReference>
<dbReference type="GO" id="GO:0032259">
    <property type="term" value="P:methylation"/>
    <property type="evidence" value="ECO:0007669"/>
    <property type="project" value="UniProtKB-KW"/>
</dbReference>
<proteinExistence type="predicted"/>
<accession>A0A2X1JD48</accession>
<feature type="domain" description="DNA methylase N-4/N-6" evidence="3">
    <location>
        <begin position="9"/>
        <end position="67"/>
    </location>
</feature>
<sequence>MRYLMDEYENHPTQKPEALLKRIILTSSNPGDIVLDPFAGSFTTGAVAIASGRKFIGIEINSEYIKMGLRRLDVASHYSAEELAKVKKRKTGNRSKRCRVSEVDPDLIAK</sequence>
<evidence type="ECO:0000313" key="5">
    <source>
        <dbReference type="Proteomes" id="UP000250561"/>
    </source>
</evidence>
<dbReference type="InterPro" id="IPR002941">
    <property type="entry name" value="DNA_methylase_N4/N6"/>
</dbReference>
<dbReference type="InterPro" id="IPR001091">
    <property type="entry name" value="RM_Methyltransferase"/>
</dbReference>
<dbReference type="GO" id="GO:0005737">
    <property type="term" value="C:cytoplasm"/>
    <property type="evidence" value="ECO:0007669"/>
    <property type="project" value="TreeGrafter"/>
</dbReference>
<dbReference type="EMBL" id="UARS01000006">
    <property type="protein sequence ID" value="SPW45548.1"/>
    <property type="molecule type" value="Genomic_DNA"/>
</dbReference>
<dbReference type="Pfam" id="PF01555">
    <property type="entry name" value="N6_N4_Mtase"/>
    <property type="match status" value="1"/>
</dbReference>
<evidence type="ECO:0000259" key="3">
    <source>
        <dbReference type="Pfam" id="PF01555"/>
    </source>
</evidence>
<protein>
    <submittedName>
        <fullName evidence="4">Methyltransferase</fullName>
        <ecNumber evidence="4">2.1.1.72</ecNumber>
    </submittedName>
</protein>
<dbReference type="SUPFAM" id="SSF53335">
    <property type="entry name" value="S-adenosyl-L-methionine-dependent methyltransferases"/>
    <property type="match status" value="1"/>
</dbReference>
<name>A0A2X1JD48_ECOLX</name>
<dbReference type="Gene3D" id="3.40.50.150">
    <property type="entry name" value="Vaccinia Virus protein VP39"/>
    <property type="match status" value="1"/>
</dbReference>
<evidence type="ECO:0000313" key="4">
    <source>
        <dbReference type="EMBL" id="SPW45548.1"/>
    </source>
</evidence>
<evidence type="ECO:0000256" key="2">
    <source>
        <dbReference type="ARBA" id="ARBA00022679"/>
    </source>
</evidence>
<keyword evidence="1 4" id="KW-0489">Methyltransferase</keyword>
<dbReference type="GO" id="GO:0003677">
    <property type="term" value="F:DNA binding"/>
    <property type="evidence" value="ECO:0007669"/>
    <property type="project" value="InterPro"/>
</dbReference>
<dbReference type="GO" id="GO:0008170">
    <property type="term" value="F:N-methyltransferase activity"/>
    <property type="evidence" value="ECO:0007669"/>
    <property type="project" value="InterPro"/>
</dbReference>
<dbReference type="Proteomes" id="UP000250561">
    <property type="component" value="Unassembled WGS sequence"/>
</dbReference>
<dbReference type="InterPro" id="IPR029063">
    <property type="entry name" value="SAM-dependent_MTases_sf"/>
</dbReference>
<keyword evidence="2 4" id="KW-0808">Transferase</keyword>
<evidence type="ECO:0000256" key="1">
    <source>
        <dbReference type="ARBA" id="ARBA00022603"/>
    </source>
</evidence>
<dbReference type="REBASE" id="433021">
    <property type="entry name" value="M.Eco11126ORF2821P"/>
</dbReference>
<gene>
    <name evidence="4" type="primary">yhdJ_1</name>
    <name evidence="4" type="ORF">NCTC11126_02821</name>
</gene>
<organism evidence="4 5">
    <name type="scientific">Escherichia coli</name>
    <dbReference type="NCBI Taxonomy" id="562"/>
    <lineage>
        <taxon>Bacteria</taxon>
        <taxon>Pseudomonadati</taxon>
        <taxon>Pseudomonadota</taxon>
        <taxon>Gammaproteobacteria</taxon>
        <taxon>Enterobacterales</taxon>
        <taxon>Enterobacteriaceae</taxon>
        <taxon>Escherichia</taxon>
    </lineage>
</organism>
<dbReference type="PANTHER" id="PTHR13370">
    <property type="entry name" value="RNA METHYLASE-RELATED"/>
    <property type="match status" value="1"/>
</dbReference>
<dbReference type="PRINTS" id="PR00508">
    <property type="entry name" value="S21N4MTFRASE"/>
</dbReference>
<dbReference type="PANTHER" id="PTHR13370:SF33">
    <property type="entry name" value="DNA ADENINE METHYLTRANSFERASE YHDJ"/>
    <property type="match status" value="1"/>
</dbReference>